<evidence type="ECO:0000313" key="1">
    <source>
        <dbReference type="EMBL" id="CZT00451.1"/>
    </source>
</evidence>
<keyword evidence="2" id="KW-1185">Reference proteome</keyword>
<dbReference type="Proteomes" id="UP000178912">
    <property type="component" value="Unassembled WGS sequence"/>
</dbReference>
<sequence>MIVDNEGLFPLAVHERAPAEIRNSEAWPSSDTLPSWVNHMDKFEVSYQVGVTGVAVDTIALIITNLLVPDDGTKHPGRLIASTLREWMAIARRHHEKLEGGLSESEFKEMFYRVIVNDPVRNGELWPIRQPGDNDLSDIEGFVETGEWDVNGEDIWNPYVYNQTFFVTKSGMMGMGHL</sequence>
<proteinExistence type="predicted"/>
<dbReference type="OrthoDB" id="3553147at2759"/>
<protein>
    <submittedName>
        <fullName evidence="1">Uncharacterized protein</fullName>
    </submittedName>
</protein>
<dbReference type="AlphaFoldDB" id="A0A1E1KR12"/>
<reference evidence="2" key="1">
    <citation type="submission" date="2016-03" db="EMBL/GenBank/DDBJ databases">
        <authorList>
            <person name="Guldener U."/>
        </authorList>
    </citation>
    <scope>NUCLEOTIDE SEQUENCE [LARGE SCALE GENOMIC DNA]</scope>
    <source>
        <strain evidence="2">04CH-RAC-A.6.1</strain>
    </source>
</reference>
<evidence type="ECO:0000313" key="2">
    <source>
        <dbReference type="Proteomes" id="UP000178912"/>
    </source>
</evidence>
<accession>A0A1E1KR12</accession>
<name>A0A1E1KR12_9HELO</name>
<gene>
    <name evidence="1" type="ORF">RAG0_08484</name>
</gene>
<dbReference type="EMBL" id="FJUX01000045">
    <property type="protein sequence ID" value="CZT00451.1"/>
    <property type="molecule type" value="Genomic_DNA"/>
</dbReference>
<organism evidence="1 2">
    <name type="scientific">Rhynchosporium agropyri</name>
    <dbReference type="NCBI Taxonomy" id="914238"/>
    <lineage>
        <taxon>Eukaryota</taxon>
        <taxon>Fungi</taxon>
        <taxon>Dikarya</taxon>
        <taxon>Ascomycota</taxon>
        <taxon>Pezizomycotina</taxon>
        <taxon>Leotiomycetes</taxon>
        <taxon>Helotiales</taxon>
        <taxon>Ploettnerulaceae</taxon>
        <taxon>Rhynchosporium</taxon>
    </lineage>
</organism>